<dbReference type="RefSeq" id="WP_379737583.1">
    <property type="nucleotide sequence ID" value="NZ_JBHSGW010000001.1"/>
</dbReference>
<accession>A0ABV9NYY9</accession>
<reference evidence="2" key="1">
    <citation type="journal article" date="2019" name="Int. J. Syst. Evol. Microbiol.">
        <title>The Global Catalogue of Microorganisms (GCM) 10K type strain sequencing project: providing services to taxonomists for standard genome sequencing and annotation.</title>
        <authorList>
            <consortium name="The Broad Institute Genomics Platform"/>
            <consortium name="The Broad Institute Genome Sequencing Center for Infectious Disease"/>
            <person name="Wu L."/>
            <person name="Ma J."/>
        </authorList>
    </citation>
    <scope>NUCLEOTIDE SEQUENCE [LARGE SCALE GENOMIC DNA]</scope>
    <source>
        <strain evidence="2">CCUG 50349</strain>
    </source>
</reference>
<dbReference type="EMBL" id="JBHSGW010000001">
    <property type="protein sequence ID" value="MFC4738573.1"/>
    <property type="molecule type" value="Genomic_DNA"/>
</dbReference>
<keyword evidence="2" id="KW-1185">Reference proteome</keyword>
<dbReference type="Proteomes" id="UP001595885">
    <property type="component" value="Unassembled WGS sequence"/>
</dbReference>
<organism evidence="1 2">
    <name type="scientific">Flavobacterium ponti</name>
    <dbReference type="NCBI Taxonomy" id="665133"/>
    <lineage>
        <taxon>Bacteria</taxon>
        <taxon>Pseudomonadati</taxon>
        <taxon>Bacteroidota</taxon>
        <taxon>Flavobacteriia</taxon>
        <taxon>Flavobacteriales</taxon>
        <taxon>Flavobacteriaceae</taxon>
        <taxon>Flavobacterium</taxon>
    </lineage>
</organism>
<gene>
    <name evidence="1" type="ORF">ACFO3U_01045</name>
</gene>
<evidence type="ECO:0000313" key="2">
    <source>
        <dbReference type="Proteomes" id="UP001595885"/>
    </source>
</evidence>
<name>A0ABV9NYY9_9FLAO</name>
<evidence type="ECO:0000313" key="1">
    <source>
        <dbReference type="EMBL" id="MFC4738573.1"/>
    </source>
</evidence>
<comment type="caution">
    <text evidence="1">The sequence shown here is derived from an EMBL/GenBank/DDBJ whole genome shotgun (WGS) entry which is preliminary data.</text>
</comment>
<sequence length="137" mass="16403">MRKIDFLKNSVFIRRINTDIDTELKNSLLNNLFSKVIENNNPDFKFEILSFYIDKEKGVNKYGRIISDNPIQKAYDFRGIYDGKLNINRNGEIQFENNYYSYESLNFTSDHFLDLRLIRRNKSNNEVIKLLYNMLII</sequence>
<proteinExistence type="predicted"/>
<protein>
    <submittedName>
        <fullName evidence="1">Uncharacterized protein</fullName>
    </submittedName>
</protein>